<keyword evidence="5" id="KW-0808">Transferase</keyword>
<dbReference type="InterPro" id="IPR005110">
    <property type="entry name" value="MoeA_linker/N"/>
</dbReference>
<reference evidence="9" key="1">
    <citation type="submission" date="2016-06" db="UniProtKB">
        <authorList>
            <consortium name="WormBaseParasite"/>
        </authorList>
    </citation>
    <scope>IDENTIFICATION</scope>
</reference>
<keyword evidence="4 5" id="KW-0501">Molybdenum cofactor biosynthesis</keyword>
<dbReference type="Gene3D" id="3.40.980.10">
    <property type="entry name" value="MoaB/Mog-like domain"/>
    <property type="match status" value="1"/>
</dbReference>
<dbReference type="InterPro" id="IPR001453">
    <property type="entry name" value="MoaB/Mog_dom"/>
</dbReference>
<sequence length="451" mass="49669">MWAKSALLAIISHVPFYWQQGAVKIEVAQRPRKSVYPLLSIREAVETIFKHCHSTKIEAKNLTNCLGFVCAEDVFTDEPVPAFRASIKDGYAVLAEDADGVRKVVSSQNAGDEASFVLEPMTCVRLSTGAVVPVNCNAVVQVEDTELIQSEGNEEKSVRILRAPEVGQDIRQIGSDLDVGECALKRGTKITSAEIGILASLGKTTVHVFNQPTVTIFSTGNELRSPSTVPLPKGKVRDSNSMLLGSLLKSYGFLVHDWKIVGDESDEIMSAFCGSMFDTDVVITTGGVSMGEKDLIKQVLQTDLKFDIHFGRVFMKPGKPTTFATGIFNGKKKLVFALPGNPVSAWVTAHLFVIPALYRMSGLDFFFNEINFKGDEYALDERPEYCRARFVPYDDEEDTDCPSVELVDNNQISSRLLSTRNAQLLLKLPQKSRSRTHLHTGDIVRAMVIGV</sequence>
<dbReference type="WBParaSite" id="SBAD_0000219901-mRNA-1">
    <property type="protein sequence ID" value="SBAD_0000219901-mRNA-1"/>
    <property type="gene ID" value="SBAD_0000219901"/>
</dbReference>
<dbReference type="AlphaFoldDB" id="A0A183IEQ2"/>
<comment type="similarity">
    <text evidence="3">In the C-terminal section; belongs to the MoeA family.</text>
</comment>
<comment type="catalytic activity">
    <reaction evidence="5">
        <text>adenylyl-molybdopterin + molybdate = Mo-molybdopterin + AMP + H(+)</text>
        <dbReference type="Rhea" id="RHEA:35047"/>
        <dbReference type="ChEBI" id="CHEBI:15378"/>
        <dbReference type="ChEBI" id="CHEBI:36264"/>
        <dbReference type="ChEBI" id="CHEBI:62727"/>
        <dbReference type="ChEBI" id="CHEBI:71302"/>
        <dbReference type="ChEBI" id="CHEBI:456215"/>
    </reaction>
</comment>
<dbReference type="Proteomes" id="UP000270296">
    <property type="component" value="Unassembled WGS sequence"/>
</dbReference>
<reference evidence="7 8" key="2">
    <citation type="submission" date="2018-11" db="EMBL/GenBank/DDBJ databases">
        <authorList>
            <consortium name="Pathogen Informatics"/>
        </authorList>
    </citation>
    <scope>NUCLEOTIDE SEQUENCE [LARGE SCALE GENOMIC DNA]</scope>
</reference>
<keyword evidence="8" id="KW-1185">Reference proteome</keyword>
<dbReference type="GO" id="GO:0046872">
    <property type="term" value="F:metal ion binding"/>
    <property type="evidence" value="ECO:0007669"/>
    <property type="project" value="UniProtKB-UniRule"/>
</dbReference>
<dbReference type="GO" id="GO:0072579">
    <property type="term" value="P:glycine receptor clustering"/>
    <property type="evidence" value="ECO:0007669"/>
    <property type="project" value="TreeGrafter"/>
</dbReference>
<gene>
    <name evidence="7" type="ORF">SBAD_LOCUS2096</name>
</gene>
<dbReference type="InterPro" id="IPR038987">
    <property type="entry name" value="MoeA-like"/>
</dbReference>
<evidence type="ECO:0000256" key="5">
    <source>
        <dbReference type="RuleBase" id="RU365090"/>
    </source>
</evidence>
<dbReference type="GO" id="GO:0005829">
    <property type="term" value="C:cytosol"/>
    <property type="evidence" value="ECO:0007669"/>
    <property type="project" value="TreeGrafter"/>
</dbReference>
<dbReference type="SUPFAM" id="SSF63867">
    <property type="entry name" value="MoeA C-terminal domain-like"/>
    <property type="match status" value="1"/>
</dbReference>
<dbReference type="InterPro" id="IPR008284">
    <property type="entry name" value="MoCF_biosynth_CS"/>
</dbReference>
<evidence type="ECO:0000313" key="7">
    <source>
        <dbReference type="EMBL" id="VDO96511.1"/>
    </source>
</evidence>
<protein>
    <submittedName>
        <fullName evidence="9">MoCF_biosynth domain-containing protein</fullName>
    </submittedName>
</protein>
<dbReference type="Pfam" id="PF03453">
    <property type="entry name" value="MoeA_N"/>
    <property type="match status" value="1"/>
</dbReference>
<dbReference type="FunFam" id="2.170.190.11:FF:000001">
    <property type="entry name" value="Molybdopterin molybdenumtransferase"/>
    <property type="match status" value="1"/>
</dbReference>
<dbReference type="Pfam" id="PF00994">
    <property type="entry name" value="MoCF_biosynth"/>
    <property type="match status" value="1"/>
</dbReference>
<dbReference type="GO" id="GO:0030425">
    <property type="term" value="C:dendrite"/>
    <property type="evidence" value="ECO:0007669"/>
    <property type="project" value="TreeGrafter"/>
</dbReference>
<comment type="catalytic activity">
    <reaction evidence="5">
        <text>molybdopterin + ATP + H(+) = adenylyl-molybdopterin + diphosphate</text>
        <dbReference type="Rhea" id="RHEA:31331"/>
        <dbReference type="ChEBI" id="CHEBI:15378"/>
        <dbReference type="ChEBI" id="CHEBI:30616"/>
        <dbReference type="ChEBI" id="CHEBI:33019"/>
        <dbReference type="ChEBI" id="CHEBI:58698"/>
        <dbReference type="ChEBI" id="CHEBI:62727"/>
    </reaction>
</comment>
<dbReference type="SUPFAM" id="SSF53218">
    <property type="entry name" value="Molybdenum cofactor biosynthesis proteins"/>
    <property type="match status" value="1"/>
</dbReference>
<keyword evidence="5" id="KW-0500">Molybdenum</keyword>
<dbReference type="InterPro" id="IPR036425">
    <property type="entry name" value="MoaB/Mog-like_dom_sf"/>
</dbReference>
<evidence type="ECO:0000256" key="2">
    <source>
        <dbReference type="ARBA" id="ARBA00007589"/>
    </source>
</evidence>
<evidence type="ECO:0000256" key="1">
    <source>
        <dbReference type="ARBA" id="ARBA00005046"/>
    </source>
</evidence>
<dbReference type="Gene3D" id="3.90.105.10">
    <property type="entry name" value="Molybdopterin biosynthesis moea protein, domain 2"/>
    <property type="match status" value="1"/>
</dbReference>
<evidence type="ECO:0000259" key="6">
    <source>
        <dbReference type="SMART" id="SM00852"/>
    </source>
</evidence>
<dbReference type="UniPathway" id="UPA00344"/>
<keyword evidence="5" id="KW-0460">Magnesium</keyword>
<dbReference type="CDD" id="cd00887">
    <property type="entry name" value="MoeA"/>
    <property type="match status" value="1"/>
</dbReference>
<dbReference type="GO" id="GO:0097112">
    <property type="term" value="P:gamma-aminobutyric acid receptor clustering"/>
    <property type="evidence" value="ECO:0007669"/>
    <property type="project" value="TreeGrafter"/>
</dbReference>
<dbReference type="SMART" id="SM00852">
    <property type="entry name" value="MoCF_biosynth"/>
    <property type="match status" value="1"/>
</dbReference>
<dbReference type="NCBIfam" id="TIGR00177">
    <property type="entry name" value="molyb_syn"/>
    <property type="match status" value="1"/>
</dbReference>
<name>A0A183IEQ2_9BILA</name>
<dbReference type="Gene3D" id="2.170.190.11">
    <property type="entry name" value="Molybdopterin biosynthesis moea protein, domain 3"/>
    <property type="match status" value="1"/>
</dbReference>
<dbReference type="PANTHER" id="PTHR10192:SF5">
    <property type="entry name" value="GEPHYRIN"/>
    <property type="match status" value="1"/>
</dbReference>
<evidence type="ECO:0000313" key="9">
    <source>
        <dbReference type="WBParaSite" id="SBAD_0000219901-mRNA-1"/>
    </source>
</evidence>
<dbReference type="GO" id="GO:0061598">
    <property type="term" value="F:molybdopterin adenylyltransferase activity"/>
    <property type="evidence" value="ECO:0007669"/>
    <property type="project" value="UniProtKB-UniRule"/>
</dbReference>
<dbReference type="OrthoDB" id="4349954at2759"/>
<dbReference type="GO" id="GO:0098970">
    <property type="term" value="P:postsynaptic neurotransmitter receptor diffusion trapping"/>
    <property type="evidence" value="ECO:0007669"/>
    <property type="project" value="TreeGrafter"/>
</dbReference>
<evidence type="ECO:0000256" key="3">
    <source>
        <dbReference type="ARBA" id="ARBA00008339"/>
    </source>
</evidence>
<feature type="domain" description="MoaB/Mog" evidence="6">
    <location>
        <begin position="215"/>
        <end position="359"/>
    </location>
</feature>
<accession>A0A183IEQ2</accession>
<dbReference type="InterPro" id="IPR036688">
    <property type="entry name" value="MoeA_C_domain_IV_sf"/>
</dbReference>
<dbReference type="Gene3D" id="2.40.340.10">
    <property type="entry name" value="MoeA, C-terminal, domain IV"/>
    <property type="match status" value="1"/>
</dbReference>
<dbReference type="EMBL" id="UZAM01007084">
    <property type="protein sequence ID" value="VDO96511.1"/>
    <property type="molecule type" value="Genomic_DNA"/>
</dbReference>
<dbReference type="GO" id="GO:0005524">
    <property type="term" value="F:ATP binding"/>
    <property type="evidence" value="ECO:0007669"/>
    <property type="project" value="UniProtKB-UniRule"/>
</dbReference>
<evidence type="ECO:0000313" key="8">
    <source>
        <dbReference type="Proteomes" id="UP000270296"/>
    </source>
</evidence>
<organism evidence="9">
    <name type="scientific">Soboliphyme baturini</name>
    <dbReference type="NCBI Taxonomy" id="241478"/>
    <lineage>
        <taxon>Eukaryota</taxon>
        <taxon>Metazoa</taxon>
        <taxon>Ecdysozoa</taxon>
        <taxon>Nematoda</taxon>
        <taxon>Enoplea</taxon>
        <taxon>Dorylaimia</taxon>
        <taxon>Dioctophymatida</taxon>
        <taxon>Dioctophymatoidea</taxon>
        <taxon>Soboliphymatidae</taxon>
        <taxon>Soboliphyme</taxon>
    </lineage>
</organism>
<dbReference type="PANTHER" id="PTHR10192">
    <property type="entry name" value="MOLYBDOPTERIN BIOSYNTHESIS PROTEIN"/>
    <property type="match status" value="1"/>
</dbReference>
<comment type="function">
    <text evidence="5">Catalyzes two steps in the biosynthesis of the molybdenum cofactor. In the first step, molybdopterin is adenylated. Subsequently, molybdate is inserted into adenylated molybdopterin and AMP is released.</text>
</comment>
<comment type="similarity">
    <text evidence="5">Belongs to the MoeA family.</text>
</comment>
<dbReference type="InterPro" id="IPR036135">
    <property type="entry name" value="MoeA_linker/N_sf"/>
</dbReference>
<dbReference type="FunFam" id="3.40.980.10:FF:000001">
    <property type="entry name" value="Molybdopterin molybdenumtransferase"/>
    <property type="match status" value="1"/>
</dbReference>
<dbReference type="PROSITE" id="PS01079">
    <property type="entry name" value="MOCF_BIOSYNTHESIS_2"/>
    <property type="match status" value="1"/>
</dbReference>
<dbReference type="SUPFAM" id="SSF63882">
    <property type="entry name" value="MoeA N-terminal region -like"/>
    <property type="match status" value="1"/>
</dbReference>
<comment type="similarity">
    <text evidence="2">In the N-terminal section; belongs to the MoaB/Mog family.</text>
</comment>
<dbReference type="GO" id="GO:0099634">
    <property type="term" value="C:postsynaptic specialization membrane"/>
    <property type="evidence" value="ECO:0007669"/>
    <property type="project" value="GOC"/>
</dbReference>
<keyword evidence="5" id="KW-0479">Metal-binding</keyword>
<dbReference type="GO" id="GO:0006777">
    <property type="term" value="P:Mo-molybdopterin cofactor biosynthetic process"/>
    <property type="evidence" value="ECO:0007669"/>
    <property type="project" value="UniProtKB-UniRule"/>
</dbReference>
<comment type="cofactor">
    <cofactor evidence="5">
        <name>Mg(2+)</name>
        <dbReference type="ChEBI" id="CHEBI:18420"/>
    </cofactor>
</comment>
<dbReference type="GO" id="GO:0007529">
    <property type="term" value="P:establishment of synaptic specificity at neuromuscular junction"/>
    <property type="evidence" value="ECO:0007669"/>
    <property type="project" value="TreeGrafter"/>
</dbReference>
<evidence type="ECO:0000256" key="4">
    <source>
        <dbReference type="ARBA" id="ARBA00023150"/>
    </source>
</evidence>
<proteinExistence type="inferred from homology"/>
<dbReference type="GO" id="GO:0061599">
    <property type="term" value="F:molybdopterin molybdotransferase activity"/>
    <property type="evidence" value="ECO:0007669"/>
    <property type="project" value="UniProtKB-UniRule"/>
</dbReference>
<comment type="pathway">
    <text evidence="1 5">Cofactor biosynthesis; molybdopterin biosynthesis.</text>
</comment>